<dbReference type="SUPFAM" id="SSF52540">
    <property type="entry name" value="P-loop containing nucleoside triphosphate hydrolases"/>
    <property type="match status" value="1"/>
</dbReference>
<dbReference type="InterPro" id="IPR005225">
    <property type="entry name" value="Small_GTP-bd"/>
</dbReference>
<dbReference type="GO" id="GO:0003924">
    <property type="term" value="F:GTPase activity"/>
    <property type="evidence" value="ECO:0007669"/>
    <property type="project" value="InterPro"/>
</dbReference>
<dbReference type="PRINTS" id="PR00449">
    <property type="entry name" value="RASTRNSFRMNG"/>
</dbReference>
<dbReference type="Pfam" id="PF00071">
    <property type="entry name" value="Ras"/>
    <property type="match status" value="1"/>
</dbReference>
<dbReference type="InterPro" id="IPR001806">
    <property type="entry name" value="Small_GTPase"/>
</dbReference>
<dbReference type="PROSITE" id="PS51419">
    <property type="entry name" value="RAB"/>
    <property type="match status" value="1"/>
</dbReference>
<proteinExistence type="predicted"/>
<feature type="non-terminal residue" evidence="2">
    <location>
        <position position="1"/>
    </location>
</feature>
<evidence type="ECO:0000256" key="1">
    <source>
        <dbReference type="ARBA" id="ARBA00022741"/>
    </source>
</evidence>
<gene>
    <name evidence="2" type="ORF">TPC1_12942</name>
</gene>
<dbReference type="GO" id="GO:0005525">
    <property type="term" value="F:GTP binding"/>
    <property type="evidence" value="ECO:0007669"/>
    <property type="project" value="InterPro"/>
</dbReference>
<dbReference type="SMART" id="SM00175">
    <property type="entry name" value="RAB"/>
    <property type="match status" value="1"/>
</dbReference>
<accession>A0A146KEV6</accession>
<dbReference type="SMART" id="SM00176">
    <property type="entry name" value="RAN"/>
    <property type="match status" value="1"/>
</dbReference>
<dbReference type="FunFam" id="3.40.50.300:FF:000808">
    <property type="entry name" value="Small GTP-binding protein, putative"/>
    <property type="match status" value="1"/>
</dbReference>
<name>A0A146KEV6_9EUKA</name>
<evidence type="ECO:0000313" key="2">
    <source>
        <dbReference type="EMBL" id="JAP94414.1"/>
    </source>
</evidence>
<reference evidence="2" key="1">
    <citation type="submission" date="2015-07" db="EMBL/GenBank/DDBJ databases">
        <title>Adaptation to a free-living lifestyle via gene acquisitions in the diplomonad Trepomonas sp. PC1.</title>
        <authorList>
            <person name="Xu F."/>
            <person name="Jerlstrom-Hultqvist J."/>
            <person name="Kolisko M."/>
            <person name="Simpson A.G.B."/>
            <person name="Roger A.J."/>
            <person name="Svard S.G."/>
            <person name="Andersson J.O."/>
        </authorList>
    </citation>
    <scope>NUCLEOTIDE SEQUENCE</scope>
    <source>
        <strain evidence="2">PC1</strain>
    </source>
</reference>
<dbReference type="SMART" id="SM00173">
    <property type="entry name" value="RAS"/>
    <property type="match status" value="1"/>
</dbReference>
<sequence>FKVALVGDTGVGKTCVAVRFVSNVFNIAQASTSGASFMRKTMIVDDRTVKFQIWDTAGQEKFRSLAPMYYRSAAAVVIVFDVTRKSSFEDVSYWTKEVRANGDKDAILVLIGNKIDKSGRQIHKDEATEIAKSINAHYFEVSAQTGEGVQDVFQYLGKCNLKGKPRQDQVIDDEVGKNELKGGKKGG</sequence>
<dbReference type="EMBL" id="GDID01002192">
    <property type="protein sequence ID" value="JAP94414.1"/>
    <property type="molecule type" value="Transcribed_RNA"/>
</dbReference>
<feature type="non-terminal residue" evidence="2">
    <location>
        <position position="187"/>
    </location>
</feature>
<dbReference type="AlphaFoldDB" id="A0A146KEV6"/>
<protein>
    <submittedName>
        <fullName evidence="2">Rab-like protein</fullName>
    </submittedName>
</protein>
<keyword evidence="1" id="KW-0547">Nucleotide-binding</keyword>
<organism evidence="2">
    <name type="scientific">Trepomonas sp. PC1</name>
    <dbReference type="NCBI Taxonomy" id="1076344"/>
    <lineage>
        <taxon>Eukaryota</taxon>
        <taxon>Metamonada</taxon>
        <taxon>Diplomonadida</taxon>
        <taxon>Hexamitidae</taxon>
        <taxon>Hexamitinae</taxon>
        <taxon>Trepomonas</taxon>
    </lineage>
</organism>
<dbReference type="InterPro" id="IPR027417">
    <property type="entry name" value="P-loop_NTPase"/>
</dbReference>
<dbReference type="SMART" id="SM00174">
    <property type="entry name" value="RHO"/>
    <property type="match status" value="1"/>
</dbReference>
<dbReference type="Gene3D" id="3.40.50.300">
    <property type="entry name" value="P-loop containing nucleotide triphosphate hydrolases"/>
    <property type="match status" value="1"/>
</dbReference>
<dbReference type="PROSITE" id="PS51420">
    <property type="entry name" value="RHO"/>
    <property type="match status" value="1"/>
</dbReference>
<dbReference type="PANTHER" id="PTHR47978">
    <property type="match status" value="1"/>
</dbReference>
<dbReference type="PROSITE" id="PS51421">
    <property type="entry name" value="RAS"/>
    <property type="match status" value="1"/>
</dbReference>
<dbReference type="NCBIfam" id="TIGR00231">
    <property type="entry name" value="small_GTP"/>
    <property type="match status" value="1"/>
</dbReference>